<dbReference type="Gene3D" id="3.40.50.1820">
    <property type="entry name" value="alpha/beta hydrolase"/>
    <property type="match status" value="2"/>
</dbReference>
<proteinExistence type="inferred from homology"/>
<dbReference type="VEuPathDB" id="VectorBase:HLOH_040861"/>
<dbReference type="EMBL" id="JABSTR010000010">
    <property type="protein sequence ID" value="KAH9380044.1"/>
    <property type="molecule type" value="Genomic_DNA"/>
</dbReference>
<evidence type="ECO:0000256" key="3">
    <source>
        <dbReference type="ARBA" id="ARBA00022801"/>
    </source>
</evidence>
<dbReference type="GO" id="GO:0019695">
    <property type="term" value="P:choline metabolic process"/>
    <property type="evidence" value="ECO:0007669"/>
    <property type="project" value="TreeGrafter"/>
</dbReference>
<keyword evidence="4" id="KW-1015">Disulfide bond</keyword>
<dbReference type="GO" id="GO:0005886">
    <property type="term" value="C:plasma membrane"/>
    <property type="evidence" value="ECO:0007669"/>
    <property type="project" value="TreeGrafter"/>
</dbReference>
<dbReference type="InterPro" id="IPR002018">
    <property type="entry name" value="CarbesteraseB"/>
</dbReference>
<evidence type="ECO:0000259" key="8">
    <source>
        <dbReference type="Pfam" id="PF00135"/>
    </source>
</evidence>
<reference evidence="9 10" key="1">
    <citation type="journal article" date="2020" name="Cell">
        <title>Large-Scale Comparative Analyses of Tick Genomes Elucidate Their Genetic Diversity and Vector Capacities.</title>
        <authorList>
            <consortium name="Tick Genome and Microbiome Consortium (TIGMIC)"/>
            <person name="Jia N."/>
            <person name="Wang J."/>
            <person name="Shi W."/>
            <person name="Du L."/>
            <person name="Sun Y."/>
            <person name="Zhan W."/>
            <person name="Jiang J.F."/>
            <person name="Wang Q."/>
            <person name="Zhang B."/>
            <person name="Ji P."/>
            <person name="Bell-Sakyi L."/>
            <person name="Cui X.M."/>
            <person name="Yuan T.T."/>
            <person name="Jiang B.G."/>
            <person name="Yang W.F."/>
            <person name="Lam T.T."/>
            <person name="Chang Q.C."/>
            <person name="Ding S.J."/>
            <person name="Wang X.J."/>
            <person name="Zhu J.G."/>
            <person name="Ruan X.D."/>
            <person name="Zhao L."/>
            <person name="Wei J.T."/>
            <person name="Ye R.Z."/>
            <person name="Que T.C."/>
            <person name="Du C.H."/>
            <person name="Zhou Y.H."/>
            <person name="Cheng J.X."/>
            <person name="Dai P.F."/>
            <person name="Guo W.B."/>
            <person name="Han X.H."/>
            <person name="Huang E.J."/>
            <person name="Li L.F."/>
            <person name="Wei W."/>
            <person name="Gao Y.C."/>
            <person name="Liu J.Z."/>
            <person name="Shao H.Z."/>
            <person name="Wang X."/>
            <person name="Wang C.C."/>
            <person name="Yang T.C."/>
            <person name="Huo Q.B."/>
            <person name="Li W."/>
            <person name="Chen H.Y."/>
            <person name="Chen S.E."/>
            <person name="Zhou L.G."/>
            <person name="Ni X.B."/>
            <person name="Tian J.H."/>
            <person name="Sheng Y."/>
            <person name="Liu T."/>
            <person name="Pan Y.S."/>
            <person name="Xia L.Y."/>
            <person name="Li J."/>
            <person name="Zhao F."/>
            <person name="Cao W.C."/>
        </authorList>
    </citation>
    <scope>NUCLEOTIDE SEQUENCE [LARGE SCALE GENOMIC DNA]</scope>
    <source>
        <strain evidence="9">HaeL-2018</strain>
    </source>
</reference>
<sequence>MWSIRPLLVLPVLAAVAGGAYDVVKRTRQGYVGGNKLRVLGVEVEEFRGIPFAQPPVGPLRFLPPRPASPWEGTLNATSRKTACPQDLITGALKDVIEFTEDCLHLNVWTPVSGEQDTPVLVWIYGGGFKYGSASYDLYTGAVMAGNTGLVVVSVNYRLGALGFLNAYSPLSPGNMGLLDQNLALMWVQENIHEFGGDRSRRAVMMSGNLLTRLYLDSVPESIIKGVALASALGCGSDNKTLISHPKEVIECLRSKSAEDILLATSETLSARELRFLPTFGDRFLPMEPKVAAVNGLFDPVDLLVGVTEDEGAIALMLPLRKELMSDNLGHLGGRALQRSLHTAFSPWLENGPQGMLSEYTSHARDGPSLRRQYVDYISDSVFVCPMHFAAERHSKRGQSIYSYVFGHRPTVNLFGQREQPLPSWMRTPHSYDLIYLFGAPLVDQETFDAEDAAVSSMLLRILGTFATTGVPELPGNQQWPKYSAECPISAYLNGGNVTDLVYFRTQHCDAWRRYL</sequence>
<dbReference type="AlphaFoldDB" id="A0A9J6H004"/>
<dbReference type="InterPro" id="IPR000997">
    <property type="entry name" value="Cholinesterase"/>
</dbReference>
<dbReference type="PANTHER" id="PTHR43918:SF4">
    <property type="entry name" value="CARBOXYLIC ESTER HYDROLASE"/>
    <property type="match status" value="1"/>
</dbReference>
<feature type="domain" description="Carboxylesterase type B" evidence="8">
    <location>
        <begin position="201"/>
        <end position="487"/>
    </location>
</feature>
<keyword evidence="7" id="KW-0732">Signal</keyword>
<dbReference type="InterPro" id="IPR029058">
    <property type="entry name" value="AB_hydrolase_fold"/>
</dbReference>
<organism evidence="9 10">
    <name type="scientific">Haemaphysalis longicornis</name>
    <name type="common">Bush tick</name>
    <dbReference type="NCBI Taxonomy" id="44386"/>
    <lineage>
        <taxon>Eukaryota</taxon>
        <taxon>Metazoa</taxon>
        <taxon>Ecdysozoa</taxon>
        <taxon>Arthropoda</taxon>
        <taxon>Chelicerata</taxon>
        <taxon>Arachnida</taxon>
        <taxon>Acari</taxon>
        <taxon>Parasitiformes</taxon>
        <taxon>Ixodida</taxon>
        <taxon>Ixodoidea</taxon>
        <taxon>Ixodidae</taxon>
        <taxon>Haemaphysalinae</taxon>
        <taxon>Haemaphysalis</taxon>
    </lineage>
</organism>
<keyword evidence="5" id="KW-0325">Glycoprotein</keyword>
<evidence type="ECO:0000313" key="10">
    <source>
        <dbReference type="Proteomes" id="UP000821853"/>
    </source>
</evidence>
<dbReference type="OMA" id="SWANIVQ"/>
<accession>A0A9J6H004</accession>
<comment type="catalytic activity">
    <reaction evidence="6">
        <text>acetylcholine + H2O = choline + acetate + H(+)</text>
        <dbReference type="Rhea" id="RHEA:17561"/>
        <dbReference type="ChEBI" id="CHEBI:15354"/>
        <dbReference type="ChEBI" id="CHEBI:15355"/>
        <dbReference type="ChEBI" id="CHEBI:15377"/>
        <dbReference type="ChEBI" id="CHEBI:15378"/>
        <dbReference type="ChEBI" id="CHEBI:30089"/>
        <dbReference type="EC" id="3.1.1.7"/>
    </reaction>
</comment>
<feature type="chain" id="PRO_5039927860" description="Carboxylesterase type B domain-containing protein" evidence="7">
    <location>
        <begin position="20"/>
        <end position="516"/>
    </location>
</feature>
<dbReference type="SUPFAM" id="SSF53474">
    <property type="entry name" value="alpha/beta-Hydrolases"/>
    <property type="match status" value="1"/>
</dbReference>
<keyword evidence="3" id="KW-0378">Hydrolase</keyword>
<evidence type="ECO:0000256" key="4">
    <source>
        <dbReference type="ARBA" id="ARBA00023157"/>
    </source>
</evidence>
<keyword evidence="2" id="KW-0719">Serine esterase</keyword>
<protein>
    <recommendedName>
        <fullName evidence="8">Carboxylesterase type B domain-containing protein</fullName>
    </recommendedName>
</protein>
<dbReference type="Pfam" id="PF00135">
    <property type="entry name" value="COesterase"/>
    <property type="match status" value="2"/>
</dbReference>
<evidence type="ECO:0000256" key="1">
    <source>
        <dbReference type="ARBA" id="ARBA00005964"/>
    </source>
</evidence>
<dbReference type="GO" id="GO:0005615">
    <property type="term" value="C:extracellular space"/>
    <property type="evidence" value="ECO:0007669"/>
    <property type="project" value="TreeGrafter"/>
</dbReference>
<feature type="signal peptide" evidence="7">
    <location>
        <begin position="1"/>
        <end position="19"/>
    </location>
</feature>
<feature type="domain" description="Carboxylesterase type B" evidence="8">
    <location>
        <begin position="26"/>
        <end position="200"/>
    </location>
</feature>
<dbReference type="InterPro" id="IPR050654">
    <property type="entry name" value="AChE-related_enzymes"/>
</dbReference>
<keyword evidence="10" id="KW-1185">Reference proteome</keyword>
<evidence type="ECO:0000256" key="7">
    <source>
        <dbReference type="SAM" id="SignalP"/>
    </source>
</evidence>
<dbReference type="GO" id="GO:0006581">
    <property type="term" value="P:acetylcholine catabolic process"/>
    <property type="evidence" value="ECO:0007669"/>
    <property type="project" value="TreeGrafter"/>
</dbReference>
<dbReference type="PANTHER" id="PTHR43918">
    <property type="entry name" value="ACETYLCHOLINESTERASE"/>
    <property type="match status" value="1"/>
</dbReference>
<evidence type="ECO:0000313" key="9">
    <source>
        <dbReference type="EMBL" id="KAH9380044.1"/>
    </source>
</evidence>
<evidence type="ECO:0000256" key="2">
    <source>
        <dbReference type="ARBA" id="ARBA00022487"/>
    </source>
</evidence>
<comment type="similarity">
    <text evidence="1">Belongs to the type-B carboxylesterase/lipase family.</text>
</comment>
<evidence type="ECO:0000256" key="5">
    <source>
        <dbReference type="ARBA" id="ARBA00023180"/>
    </source>
</evidence>
<evidence type="ECO:0000256" key="6">
    <source>
        <dbReference type="ARBA" id="ARBA00048484"/>
    </source>
</evidence>
<gene>
    <name evidence="9" type="ORF">HPB48_006140</name>
</gene>
<comment type="caution">
    <text evidence="9">The sequence shown here is derived from an EMBL/GenBank/DDBJ whole genome shotgun (WGS) entry which is preliminary data.</text>
</comment>
<name>A0A9J6H004_HAELO</name>
<dbReference type="PRINTS" id="PR00878">
    <property type="entry name" value="CHOLNESTRASE"/>
</dbReference>
<dbReference type="OrthoDB" id="6484147at2759"/>
<dbReference type="GO" id="GO:0003990">
    <property type="term" value="F:acetylcholinesterase activity"/>
    <property type="evidence" value="ECO:0007669"/>
    <property type="project" value="UniProtKB-EC"/>
</dbReference>
<dbReference type="Proteomes" id="UP000821853">
    <property type="component" value="Chromosome 8"/>
</dbReference>